<protein>
    <submittedName>
        <fullName evidence="2">Uncharacterized protein</fullName>
    </submittedName>
</protein>
<keyword evidence="3" id="KW-1185">Reference proteome</keyword>
<feature type="region of interest" description="Disordered" evidence="1">
    <location>
        <begin position="46"/>
        <end position="67"/>
    </location>
</feature>
<evidence type="ECO:0000313" key="3">
    <source>
        <dbReference type="Proteomes" id="UP001151760"/>
    </source>
</evidence>
<reference evidence="2" key="2">
    <citation type="submission" date="2022-01" db="EMBL/GenBank/DDBJ databases">
        <authorList>
            <person name="Yamashiro T."/>
            <person name="Shiraishi A."/>
            <person name="Satake H."/>
            <person name="Nakayama K."/>
        </authorList>
    </citation>
    <scope>NUCLEOTIDE SEQUENCE</scope>
</reference>
<name>A0ABQ5CAI2_9ASTR</name>
<evidence type="ECO:0000313" key="2">
    <source>
        <dbReference type="EMBL" id="GJT22014.1"/>
    </source>
</evidence>
<reference evidence="2" key="1">
    <citation type="journal article" date="2022" name="Int. J. Mol. Sci.">
        <title>Draft Genome of Tanacetum Coccineum: Genomic Comparison of Closely Related Tanacetum-Family Plants.</title>
        <authorList>
            <person name="Yamashiro T."/>
            <person name="Shiraishi A."/>
            <person name="Nakayama K."/>
            <person name="Satake H."/>
        </authorList>
    </citation>
    <scope>NUCLEOTIDE SEQUENCE</scope>
</reference>
<dbReference type="Proteomes" id="UP001151760">
    <property type="component" value="Unassembled WGS sequence"/>
</dbReference>
<feature type="compositionally biased region" description="Basic and acidic residues" evidence="1">
    <location>
        <begin position="52"/>
        <end position="61"/>
    </location>
</feature>
<accession>A0ABQ5CAI2</accession>
<gene>
    <name evidence="2" type="ORF">Tco_0891951</name>
</gene>
<comment type="caution">
    <text evidence="2">The sequence shown here is derived from an EMBL/GenBank/DDBJ whole genome shotgun (WGS) entry which is preliminary data.</text>
</comment>
<proteinExistence type="predicted"/>
<organism evidence="2 3">
    <name type="scientific">Tanacetum coccineum</name>
    <dbReference type="NCBI Taxonomy" id="301880"/>
    <lineage>
        <taxon>Eukaryota</taxon>
        <taxon>Viridiplantae</taxon>
        <taxon>Streptophyta</taxon>
        <taxon>Embryophyta</taxon>
        <taxon>Tracheophyta</taxon>
        <taxon>Spermatophyta</taxon>
        <taxon>Magnoliopsida</taxon>
        <taxon>eudicotyledons</taxon>
        <taxon>Gunneridae</taxon>
        <taxon>Pentapetalae</taxon>
        <taxon>asterids</taxon>
        <taxon>campanulids</taxon>
        <taxon>Asterales</taxon>
        <taxon>Asteraceae</taxon>
        <taxon>Asteroideae</taxon>
        <taxon>Anthemideae</taxon>
        <taxon>Anthemidinae</taxon>
        <taxon>Tanacetum</taxon>
    </lineage>
</organism>
<dbReference type="EMBL" id="BQNB010013935">
    <property type="protein sequence ID" value="GJT22014.1"/>
    <property type="molecule type" value="Genomic_DNA"/>
</dbReference>
<evidence type="ECO:0000256" key="1">
    <source>
        <dbReference type="SAM" id="MobiDB-lite"/>
    </source>
</evidence>
<sequence>MTWTTGHYLEFLEWLGSKFKNHWNIDENTKNGLWNFYVNEYNTEGSISNTEPSKDECDKPYKKSPRKSCSDSFFKPYLDAQEGNEIYNFEESNQYFPQIPVPAEVNFGNPNELCKSEEFMIVRYSIGTDEEFITLSLGKYNA</sequence>